<comment type="caution">
    <text evidence="1">The sequence shown here is derived from an EMBL/GenBank/DDBJ whole genome shotgun (WGS) entry which is preliminary data.</text>
</comment>
<accession>A0A8H7TXK5</accession>
<dbReference type="Proteomes" id="UP000639403">
    <property type="component" value="Unassembled WGS sequence"/>
</dbReference>
<proteinExistence type="predicted"/>
<evidence type="ECO:0000313" key="2">
    <source>
        <dbReference type="Proteomes" id="UP000639403"/>
    </source>
</evidence>
<dbReference type="EMBL" id="JADOXO010000489">
    <property type="protein sequence ID" value="KAF9803640.1"/>
    <property type="molecule type" value="Genomic_DNA"/>
</dbReference>
<protein>
    <submittedName>
        <fullName evidence="1">Uncharacterized protein</fullName>
    </submittedName>
</protein>
<reference evidence="1" key="2">
    <citation type="journal article" name="Front. Microbiol.">
        <title>Degradative Capacity of Two Strains of Rhodonia placenta: From Phenotype to Genotype.</title>
        <authorList>
            <person name="Kolle M."/>
            <person name="Horta M.A.C."/>
            <person name="Nowrousian M."/>
            <person name="Ohm R.A."/>
            <person name="Benz J.P."/>
            <person name="Pilgard A."/>
        </authorList>
    </citation>
    <scope>NUCLEOTIDE SEQUENCE</scope>
    <source>
        <strain evidence="1">FPRL280</strain>
    </source>
</reference>
<reference evidence="1" key="1">
    <citation type="submission" date="2020-11" db="EMBL/GenBank/DDBJ databases">
        <authorList>
            <person name="Koelle M."/>
            <person name="Horta M.A.C."/>
            <person name="Nowrousian M."/>
            <person name="Ohm R.A."/>
            <person name="Benz P."/>
            <person name="Pilgard A."/>
        </authorList>
    </citation>
    <scope>NUCLEOTIDE SEQUENCE</scope>
    <source>
        <strain evidence="1">FPRL280</strain>
    </source>
</reference>
<organism evidence="1 2">
    <name type="scientific">Rhodonia placenta</name>
    <dbReference type="NCBI Taxonomy" id="104341"/>
    <lineage>
        <taxon>Eukaryota</taxon>
        <taxon>Fungi</taxon>
        <taxon>Dikarya</taxon>
        <taxon>Basidiomycota</taxon>
        <taxon>Agaricomycotina</taxon>
        <taxon>Agaricomycetes</taxon>
        <taxon>Polyporales</taxon>
        <taxon>Adustoporiaceae</taxon>
        <taxon>Rhodonia</taxon>
    </lineage>
</organism>
<name>A0A8H7TXK5_9APHY</name>
<evidence type="ECO:0000313" key="1">
    <source>
        <dbReference type="EMBL" id="KAF9803640.1"/>
    </source>
</evidence>
<sequence>MLTRPQGP</sequence>
<gene>
    <name evidence="1" type="ORF">IEO21_09610</name>
</gene>